<dbReference type="EMBL" id="KM886868">
    <property type="protein sequence ID" value="AJA34203.1"/>
    <property type="molecule type" value="Genomic_DNA"/>
</dbReference>
<dbReference type="Pfam" id="PF03963">
    <property type="entry name" value="FlgD"/>
    <property type="match status" value="1"/>
</dbReference>
<sequence>MDYGISDAFPGIATSNMYDTTEKNSSSVSMDDFLKIMAASMQNPSMDSSSSGSGSSTDYVSQLAQFTTLDQLNNMGKELTTSVMAMQQQQAYSLLGKQVTLNDNGQSVAGKVDKVRFANGFATLVVNGNEYKMSALSEVGQ</sequence>
<protein>
    <submittedName>
        <fullName evidence="3">Flagellar basal-body rod modification protein FlgD</fullName>
    </submittedName>
</protein>
<reference evidence="3" key="1">
    <citation type="journal article" date="2014" name="Appl. Environ. Microbiol.">
        <title>Detection and genomic characterization of motility in Lactobacillus curvatus: confirmation of motility in a species outside the Lactobacillus salivarius clade.</title>
        <authorList>
            <person name="Cousin F.J."/>
            <person name="Lynch S.M."/>
            <person name="Harris H.M."/>
            <person name="McCann A."/>
            <person name="Lynch D.B."/>
            <person name="Neville B.A."/>
            <person name="Irisawa T."/>
            <person name="Okada S."/>
            <person name="Endo A."/>
            <person name="O'Toole P.W."/>
        </authorList>
    </citation>
    <scope>NUCLEOTIDE SEQUENCE</scope>
    <source>
        <strain evidence="3">DSM 19972</strain>
    </source>
</reference>
<accession>A0A0A7RLQ5</accession>
<organism evidence="3">
    <name type="scientific">Liquorilactobacillus oeni</name>
    <dbReference type="NCBI Taxonomy" id="303241"/>
    <lineage>
        <taxon>Bacteria</taxon>
        <taxon>Bacillati</taxon>
        <taxon>Bacillota</taxon>
        <taxon>Bacilli</taxon>
        <taxon>Lactobacillales</taxon>
        <taxon>Lactobacillaceae</taxon>
        <taxon>Liquorilactobacillus</taxon>
    </lineage>
</organism>
<evidence type="ECO:0000313" key="3">
    <source>
        <dbReference type="EMBL" id="AJA34203.1"/>
    </source>
</evidence>
<evidence type="ECO:0000256" key="1">
    <source>
        <dbReference type="ARBA" id="ARBA00010577"/>
    </source>
</evidence>
<comment type="similarity">
    <text evidence="1">Belongs to the FlgD family.</text>
</comment>
<evidence type="ECO:0000256" key="2">
    <source>
        <dbReference type="ARBA" id="ARBA00022795"/>
    </source>
</evidence>
<dbReference type="AlphaFoldDB" id="A0A0A7RLQ5"/>
<name>A0A0A7RLQ5_9LACO</name>
<proteinExistence type="inferred from homology"/>
<keyword evidence="2" id="KW-1005">Bacterial flagellum biogenesis</keyword>
<keyword evidence="3" id="KW-0966">Cell projection</keyword>
<keyword evidence="3" id="KW-0969">Cilium</keyword>
<gene>
    <name evidence="3" type="primary">flgD</name>
</gene>
<dbReference type="InterPro" id="IPR005648">
    <property type="entry name" value="FlgD"/>
</dbReference>
<keyword evidence="3" id="KW-0282">Flagellum</keyword>
<dbReference type="GO" id="GO:0044781">
    <property type="term" value="P:bacterial-type flagellum organization"/>
    <property type="evidence" value="ECO:0007669"/>
    <property type="project" value="UniProtKB-KW"/>
</dbReference>